<dbReference type="PANTHER" id="PTHR46660:SF2">
    <property type="entry name" value="GLYCOSYLTRANSFERASE 1 DOMAIN-CONTAINING PROTEIN 1"/>
    <property type="match status" value="1"/>
</dbReference>
<dbReference type="GO" id="GO:0016757">
    <property type="term" value="F:glycosyltransferase activity"/>
    <property type="evidence" value="ECO:0007669"/>
    <property type="project" value="InterPro"/>
</dbReference>
<dbReference type="CDD" id="cd03801">
    <property type="entry name" value="GT4_PimA-like"/>
    <property type="match status" value="1"/>
</dbReference>
<dbReference type="InterPro" id="IPR028098">
    <property type="entry name" value="Glyco_trans_4-like_N"/>
</dbReference>
<keyword evidence="3" id="KW-0378">Hydrolase</keyword>
<dbReference type="SUPFAM" id="SSF53756">
    <property type="entry name" value="UDP-Glycosyltransferase/glycogen phosphorylase"/>
    <property type="match status" value="1"/>
</dbReference>
<dbReference type="Gene3D" id="3.40.50.2000">
    <property type="entry name" value="Glycogen Phosphorylase B"/>
    <property type="match status" value="2"/>
</dbReference>
<dbReference type="OrthoDB" id="9772485at2"/>
<evidence type="ECO:0000259" key="1">
    <source>
        <dbReference type="Pfam" id="PF00534"/>
    </source>
</evidence>
<dbReference type="Pfam" id="PF00534">
    <property type="entry name" value="Glycos_transf_1"/>
    <property type="match status" value="1"/>
</dbReference>
<dbReference type="GO" id="GO:0016787">
    <property type="term" value="F:hydrolase activity"/>
    <property type="evidence" value="ECO:0007669"/>
    <property type="project" value="UniProtKB-KW"/>
</dbReference>
<protein>
    <submittedName>
        <fullName evidence="3">Glycoside hydrolase</fullName>
    </submittedName>
</protein>
<proteinExistence type="predicted"/>
<reference evidence="3 4" key="1">
    <citation type="submission" date="2015-07" db="EMBL/GenBank/DDBJ databases">
        <title>Isolation and Genomic Characterization of a Novel Halophilic Metal-Reducing Deltaproteobacterium from the Deep Subsurface.</title>
        <authorList>
            <person name="Badalamenti J.P."/>
            <person name="Summers Z.M."/>
            <person name="Gralnick J.A."/>
            <person name="Bond D.R."/>
        </authorList>
    </citation>
    <scope>NUCLEOTIDE SEQUENCE [LARGE SCALE GENOMIC DNA]</scope>
    <source>
        <strain evidence="3 4">WTL</strain>
    </source>
</reference>
<dbReference type="InterPro" id="IPR001296">
    <property type="entry name" value="Glyco_trans_1"/>
</dbReference>
<dbReference type="InterPro" id="IPR052622">
    <property type="entry name" value="Glycosyltransferase_G1"/>
</dbReference>
<accession>A0A0M5IZD0</accession>
<dbReference type="STRING" id="1603606.DSOUD_2357"/>
<feature type="domain" description="Glycosyltransferase subfamily 4-like N-terminal" evidence="2">
    <location>
        <begin position="5"/>
        <end position="141"/>
    </location>
</feature>
<dbReference type="NCBIfam" id="NF038229">
    <property type="entry name" value="Glyco4_Geo_Pelo"/>
    <property type="match status" value="1"/>
</dbReference>
<name>A0A0M5IZD0_9BACT</name>
<dbReference type="PANTHER" id="PTHR46660">
    <property type="match status" value="1"/>
</dbReference>
<dbReference type="Proteomes" id="UP000057158">
    <property type="component" value="Chromosome"/>
</dbReference>
<evidence type="ECO:0000313" key="4">
    <source>
        <dbReference type="Proteomes" id="UP000057158"/>
    </source>
</evidence>
<dbReference type="RefSeq" id="WP_053551150.1">
    <property type="nucleotide sequence ID" value="NZ_CP010802.1"/>
</dbReference>
<organism evidence="3 4">
    <name type="scientific">Desulfuromonas soudanensis</name>
    <dbReference type="NCBI Taxonomy" id="1603606"/>
    <lineage>
        <taxon>Bacteria</taxon>
        <taxon>Pseudomonadati</taxon>
        <taxon>Thermodesulfobacteriota</taxon>
        <taxon>Desulfuromonadia</taxon>
        <taxon>Desulfuromonadales</taxon>
        <taxon>Desulfuromonadaceae</taxon>
        <taxon>Desulfuromonas</taxon>
    </lineage>
</organism>
<dbReference type="EMBL" id="CP010802">
    <property type="protein sequence ID" value="ALC17118.1"/>
    <property type="molecule type" value="Genomic_DNA"/>
</dbReference>
<feature type="domain" description="Glycosyl transferase family 1" evidence="1">
    <location>
        <begin position="157"/>
        <end position="310"/>
    </location>
</feature>
<sequence>MRILIVLPRQDPATGNEVTAARHRAGLEALGHEVALERVAPGDGASLRAATLSFAPDVIHLLHAYRSGRPWLEARVDGIPCVVTLTGTDIHGGLDDPAEGPVIRRVLEKADRIITQNRLTAEALNQAGPPFAGKIVCLPPGIVLGTAPSPFARSDLSPPGHPLFLHPAGIRPVKGNLELLELFDPLAASGLPFAVAFCGPPLDAPYSADFFAAVARRPWARHLGVIPPKAMPALLREADVVLNNSQKEGLPNALLEAAALGVPMLVRNIPGNAAVVQEGVNGFLYGDAAAFADRAGKLIADPALRRALSRPSPERYAPEKETEVLLAFYRQAIAESCDSQAAVHD</sequence>
<dbReference type="KEGG" id="des:DSOUD_2357"/>
<evidence type="ECO:0000313" key="3">
    <source>
        <dbReference type="EMBL" id="ALC17118.1"/>
    </source>
</evidence>
<evidence type="ECO:0000259" key="2">
    <source>
        <dbReference type="Pfam" id="PF13579"/>
    </source>
</evidence>
<dbReference type="PATRIC" id="fig|1603606.3.peg.2552"/>
<gene>
    <name evidence="3" type="ORF">DSOUD_2357</name>
</gene>
<dbReference type="AlphaFoldDB" id="A0A0M5IZD0"/>
<dbReference type="Pfam" id="PF13579">
    <property type="entry name" value="Glyco_trans_4_4"/>
    <property type="match status" value="1"/>
</dbReference>
<keyword evidence="4" id="KW-1185">Reference proteome</keyword>